<accession>A0ABR9VS96</accession>
<dbReference type="Proteomes" id="UP000658720">
    <property type="component" value="Unassembled WGS sequence"/>
</dbReference>
<evidence type="ECO:0000256" key="2">
    <source>
        <dbReference type="RuleBase" id="RU363072"/>
    </source>
</evidence>
<evidence type="ECO:0000313" key="5">
    <source>
        <dbReference type="EMBL" id="MBE9254227.1"/>
    </source>
</evidence>
<feature type="domain" description="SLH" evidence="4">
    <location>
        <begin position="52"/>
        <end position="116"/>
    </location>
</feature>
<keyword evidence="2" id="KW-0732">Signal</keyword>
<feature type="chain" id="PRO_5044983034" evidence="2">
    <location>
        <begin position="24"/>
        <end position="539"/>
    </location>
</feature>
<dbReference type="NCBIfam" id="NF033921">
    <property type="entry name" value="por_somb"/>
    <property type="match status" value="1"/>
</dbReference>
<comment type="similarity">
    <text evidence="1 2">Belongs to the OprB family.</text>
</comment>
<dbReference type="PROSITE" id="PS51272">
    <property type="entry name" value="SLH"/>
    <property type="match status" value="1"/>
</dbReference>
<dbReference type="EMBL" id="JADEVV010000026">
    <property type="protein sequence ID" value="MBE9254227.1"/>
    <property type="molecule type" value="Genomic_DNA"/>
</dbReference>
<dbReference type="RefSeq" id="WP_194019871.1">
    <property type="nucleotide sequence ID" value="NZ_JADEVV010000026.1"/>
</dbReference>
<keyword evidence="3" id="KW-0175">Coiled coil</keyword>
<proteinExistence type="inferred from homology"/>
<evidence type="ECO:0000256" key="1">
    <source>
        <dbReference type="ARBA" id="ARBA00008769"/>
    </source>
</evidence>
<name>A0ABR9VS96_9SYNC</name>
<feature type="coiled-coil region" evidence="3">
    <location>
        <begin position="124"/>
        <end position="158"/>
    </location>
</feature>
<evidence type="ECO:0000313" key="6">
    <source>
        <dbReference type="Proteomes" id="UP000658720"/>
    </source>
</evidence>
<dbReference type="PANTHER" id="PTHR43308">
    <property type="entry name" value="OUTER MEMBRANE PROTEIN ALPHA-RELATED"/>
    <property type="match status" value="1"/>
</dbReference>
<dbReference type="InterPro" id="IPR051465">
    <property type="entry name" value="Cell_Envelope_Struct_Comp"/>
</dbReference>
<organism evidence="5 6">
    <name type="scientific">Synechocystis salina LEGE 00031</name>
    <dbReference type="NCBI Taxonomy" id="1828736"/>
    <lineage>
        <taxon>Bacteria</taxon>
        <taxon>Bacillati</taxon>
        <taxon>Cyanobacteriota</taxon>
        <taxon>Cyanophyceae</taxon>
        <taxon>Synechococcales</taxon>
        <taxon>Merismopediaceae</taxon>
        <taxon>Synechocystis</taxon>
    </lineage>
</organism>
<dbReference type="PANTHER" id="PTHR43308:SF1">
    <property type="entry name" value="OUTER MEMBRANE PROTEIN ALPHA"/>
    <property type="match status" value="1"/>
</dbReference>
<dbReference type="InterPro" id="IPR047684">
    <property type="entry name" value="Por_som-like"/>
</dbReference>
<dbReference type="InterPro" id="IPR001119">
    <property type="entry name" value="SLH_dom"/>
</dbReference>
<sequence>MGLICGLAIASGLTAMLPSDAQAVPVDEPLAPVNRYQLGGDNSGKTVNQITSVAELRDVQPNDWAFAALQSLVERYGCLVGYPDRTYRGDRSLSRYEFTAGLNACLSTIEQLLQENVSVVQGDLDLLKKLAQDFQAELKQLAVRVDNLETRTAFLEDHQFSTTTKLYGQTIVSFDDVFGDRVGGDSNQFQPQLAYRVRFNLETSFTGKDLLRTRLQFSNFFNGVAQTGTNMTRFNYDDNSNNNVEVTHLWYRTPLTDNLTLRLGSVGVGYTDLVDTLTPPTIADDALGIPSRFGEYDPVYRRGGGGAGFNWQITPTLQLSAGYLATNPNDPDSGNGLFNGGHHALGQLAYQTSDGGIGFTYSRSYFPAGETNLMAGTGSFLAIQPFGEAIATAGDFYTLQGYYRITPQVQIHAWGGYVDAQAQGGGMSNLSDGVGGTVVREVSWNRSAIWYGLLGISFPDVGGEGNLPGIALGIPPTVTASNLPGAVGQTTPYHLEAFYRIQINDNISITPGFWVVLNPEANSNNATQYVGHIRTSFLF</sequence>
<dbReference type="Pfam" id="PF04966">
    <property type="entry name" value="OprB"/>
    <property type="match status" value="1"/>
</dbReference>
<protein>
    <submittedName>
        <fullName evidence="5">Carbohydrate porin</fullName>
    </submittedName>
</protein>
<evidence type="ECO:0000259" key="4">
    <source>
        <dbReference type="PROSITE" id="PS51272"/>
    </source>
</evidence>
<comment type="caution">
    <text evidence="5">The sequence shown here is derived from an EMBL/GenBank/DDBJ whole genome shotgun (WGS) entry which is preliminary data.</text>
</comment>
<reference evidence="5 6" key="1">
    <citation type="submission" date="2020-10" db="EMBL/GenBank/DDBJ databases">
        <authorList>
            <person name="Castelo-Branco R."/>
            <person name="Eusebio N."/>
            <person name="Adriana R."/>
            <person name="Vieira A."/>
            <person name="Brugerolle De Fraissinette N."/>
            <person name="Rezende De Castro R."/>
            <person name="Schneider M.P."/>
            <person name="Vasconcelos V."/>
            <person name="Leao P.N."/>
        </authorList>
    </citation>
    <scope>NUCLEOTIDE SEQUENCE [LARGE SCALE GENOMIC DNA]</scope>
    <source>
        <strain evidence="5 6">LEGE 00031</strain>
    </source>
</reference>
<evidence type="ECO:0000256" key="3">
    <source>
        <dbReference type="SAM" id="Coils"/>
    </source>
</evidence>
<keyword evidence="6" id="KW-1185">Reference proteome</keyword>
<dbReference type="Gene3D" id="2.40.160.180">
    <property type="entry name" value="Carbohydrate-selective porin OprB"/>
    <property type="match status" value="1"/>
</dbReference>
<dbReference type="InterPro" id="IPR007049">
    <property type="entry name" value="Carb-sel_porin_OprB"/>
</dbReference>
<feature type="signal peptide" evidence="2">
    <location>
        <begin position="1"/>
        <end position="23"/>
    </location>
</feature>
<gene>
    <name evidence="5" type="ORF">IQ217_10325</name>
</gene>
<dbReference type="InterPro" id="IPR038673">
    <property type="entry name" value="OprB_sf"/>
</dbReference>